<dbReference type="EC" id="2.3.2.2" evidence="3"/>
<dbReference type="EC" id="3.4.19.13" evidence="3"/>
<keyword evidence="3 6" id="KW-0808">Transferase</keyword>
<dbReference type="GO" id="GO:0005886">
    <property type="term" value="C:plasma membrane"/>
    <property type="evidence" value="ECO:0007669"/>
    <property type="project" value="TreeGrafter"/>
</dbReference>
<dbReference type="Pfam" id="PF01019">
    <property type="entry name" value="G_glu_transpept"/>
    <property type="match status" value="1"/>
</dbReference>
<dbReference type="InterPro" id="IPR000101">
    <property type="entry name" value="GGT_peptidase"/>
</dbReference>
<evidence type="ECO:0000313" key="6">
    <source>
        <dbReference type="EMBL" id="KKY26441.1"/>
    </source>
</evidence>
<protein>
    <recommendedName>
        <fullName evidence="3">Glutathione hydrolase</fullName>
        <ecNumber evidence="3">2.3.2.2</ecNumber>
        <ecNumber evidence="3">3.4.19.13</ecNumber>
    </recommendedName>
    <alternativeName>
        <fullName evidence="3">Gamma-glutamyltransferase</fullName>
    </alternativeName>
    <alternativeName>
        <fullName evidence="3">Gamma-glutamyltranspeptidase</fullName>
    </alternativeName>
</protein>
<sequence>MGINNQILTPKSVTYERVPMDDPEIPRSPESPLPVNKSYRSIVMMAALWAIFGSFLLVTVAKQLVFNVPIFHHCSDDEYSSGFEKDHFGAVATENSICSNIGIDIMKKGGNAADASVGSLLCVGVIGMYHSGIGGGGFMLVRSPGGSYEAIDFRETAPAAAFQDMYKDNPKASVFGGLASGVPGEIRGLQYLHEKYGSLPWRTLVEPAVKVARYGFPVTKDLVRYMNEAISSTPGNYDFLTHEPTWAIDFAPNGTRLGLGDTIYRKRYADTLEAIALNGPEAFYHGAIAETMVQAVQASGGTLTLEDLENYEVAIRPVAEIEYRGYRLFSTSAPSSGGVALSVLKVLEGYEDFFAPDTVNISTHRLDEAIRFGYGQRANLGDPPFVPGLEEYQEEMWNATTAANNRAKISDLHTLNISAYDPKGLESLDTPGTSHLVTADHTGLAITLTTTINLLFGSHLMIPETGIIMNDEMNDFSIPGVRNAFGEVRMDVRQLNHQLHGKSRTQRDLDGPNIKYSARVKKITERNFRGRRSSVTIDVFRDILSKNNIKIPLEADEKTYHVLLQSADEVIDSVNQEPDYIDPRLAPQETVSERTYWKPSATENPFNAWSHRCELVAKSPSSSVLKGRKVALKDNISIAGLPTTLGTFPQLHGINGPKISPIDATVTSRVLAAGATLIGSATCENYSASPLSYTSASGPVHNAWKRGYNTGGSSSGCATLIAGNSVKESKGGEDCEFGELAEMAMGGDQGGSIRLPASYAGIYGLKPTHGLVPYTGIASLHMMIDHTGPMAKELIDVATLLSVVAGYDGIDPRMSPESPLRENVKDYAGLLSDYTTRNLEEGESIGSGLKIGVLKEGFEVADLDPAVRERVRSWAFKIFGAAGSKVGETSVPLHTQGPVIWTAATRAAMAEYGVQGAPAPMSGYPLPHITTRWPPDQEMYDLLSAVNPAVVNMIFSSMLLKEKYGVDVVGKAHRKVLELRAAYDKALEDYDILVTPVTPTVAMPHPKLSFDPSEGSTVREKMMLSLGISANTCPFNATGHPAMSVPCGFLKDKSGNELPIGMQIISKRFDEETIFKAAAAFEVGQKVYKADYESGLM</sequence>
<evidence type="ECO:0000256" key="4">
    <source>
        <dbReference type="SAM" id="Phobius"/>
    </source>
</evidence>
<comment type="catalytic activity">
    <reaction evidence="3">
        <text>an N-terminal (5-L-glutamyl)-[peptide] + an alpha-amino acid = 5-L-glutamyl amino acid + an N-terminal L-alpha-aminoacyl-[peptide]</text>
        <dbReference type="Rhea" id="RHEA:23904"/>
        <dbReference type="Rhea" id="RHEA-COMP:9780"/>
        <dbReference type="Rhea" id="RHEA-COMP:9795"/>
        <dbReference type="ChEBI" id="CHEBI:77644"/>
        <dbReference type="ChEBI" id="CHEBI:78597"/>
        <dbReference type="ChEBI" id="CHEBI:78599"/>
        <dbReference type="ChEBI" id="CHEBI:78608"/>
        <dbReference type="EC" id="2.3.2.2"/>
    </reaction>
</comment>
<keyword evidence="4" id="KW-1133">Transmembrane helix</keyword>
<evidence type="ECO:0000259" key="5">
    <source>
        <dbReference type="Pfam" id="PF01425"/>
    </source>
</evidence>
<dbReference type="PANTHER" id="PTHR11686:SF62">
    <property type="entry name" value="GLUTATHIONE HYDROLASE"/>
    <property type="match status" value="1"/>
</dbReference>
<dbReference type="AlphaFoldDB" id="A0A0G2EWF3"/>
<dbReference type="Pfam" id="PF01425">
    <property type="entry name" value="Amidase"/>
    <property type="match status" value="1"/>
</dbReference>
<feature type="binding site" evidence="2">
    <location>
        <position position="154"/>
    </location>
    <ligand>
        <name>L-glutamate</name>
        <dbReference type="ChEBI" id="CHEBI:29985"/>
    </ligand>
</feature>
<comment type="function">
    <text evidence="3">Cleaves the gamma-glutamyl peptide bond of glutathione and glutathione conjugates.</text>
</comment>
<reference evidence="6 7" key="2">
    <citation type="submission" date="2015-05" db="EMBL/GenBank/DDBJ databases">
        <authorList>
            <person name="Morales-Cruz A."/>
            <person name="Amrine K.C."/>
            <person name="Cantu D."/>
        </authorList>
    </citation>
    <scope>NUCLEOTIDE SEQUENCE [LARGE SCALE GENOMIC DNA]</scope>
    <source>
        <strain evidence="6">UCRPC4</strain>
    </source>
</reference>
<dbReference type="OrthoDB" id="1879366at2759"/>
<dbReference type="GO" id="GO:0006751">
    <property type="term" value="P:glutathione catabolic process"/>
    <property type="evidence" value="ECO:0007669"/>
    <property type="project" value="UniProtKB-UniRule"/>
</dbReference>
<comment type="caution">
    <text evidence="6">The sequence shown here is derived from an EMBL/GenBank/DDBJ whole genome shotgun (WGS) entry which is preliminary data.</text>
</comment>
<keyword evidence="7" id="KW-1185">Reference proteome</keyword>
<dbReference type="Proteomes" id="UP000053317">
    <property type="component" value="Unassembled WGS sequence"/>
</dbReference>
<comment type="pathway">
    <text evidence="3">Sulfur metabolism; glutathione metabolism.</text>
</comment>
<evidence type="ECO:0000256" key="1">
    <source>
        <dbReference type="PIRSR" id="PIRSR600101-1"/>
    </source>
</evidence>
<comment type="catalytic activity">
    <reaction evidence="3">
        <text>an S-substituted glutathione + H2O = an S-substituted L-cysteinylglycine + L-glutamate</text>
        <dbReference type="Rhea" id="RHEA:59468"/>
        <dbReference type="ChEBI" id="CHEBI:15377"/>
        <dbReference type="ChEBI" id="CHEBI:29985"/>
        <dbReference type="ChEBI" id="CHEBI:90779"/>
        <dbReference type="ChEBI" id="CHEBI:143103"/>
        <dbReference type="EC" id="3.4.19.13"/>
    </reaction>
</comment>
<reference evidence="6 7" key="1">
    <citation type="submission" date="2015-05" db="EMBL/GenBank/DDBJ databases">
        <title>Distinctive expansion of gene families associated with plant cell wall degradation and secondary metabolism in the genomes of grapevine trunk pathogens.</title>
        <authorList>
            <person name="Lawrence D.P."/>
            <person name="Travadon R."/>
            <person name="Rolshausen P.E."/>
            <person name="Baumgartner K."/>
        </authorList>
    </citation>
    <scope>NUCLEOTIDE SEQUENCE [LARGE SCALE GENOMIC DNA]</scope>
    <source>
        <strain evidence="6">UCRPC4</strain>
    </source>
</reference>
<feature type="transmembrane region" description="Helical" evidence="4">
    <location>
        <begin position="42"/>
        <end position="61"/>
    </location>
</feature>
<gene>
    <name evidence="6" type="ORF">UCRPC4_g01460</name>
</gene>
<keyword evidence="3" id="KW-0378">Hydrolase</keyword>
<dbReference type="InterPro" id="IPR029055">
    <property type="entry name" value="Ntn_hydrolases_N"/>
</dbReference>
<organism evidence="6 7">
    <name type="scientific">Phaeomoniella chlamydospora</name>
    <name type="common">Phaeoacremonium chlamydosporum</name>
    <dbReference type="NCBI Taxonomy" id="158046"/>
    <lineage>
        <taxon>Eukaryota</taxon>
        <taxon>Fungi</taxon>
        <taxon>Dikarya</taxon>
        <taxon>Ascomycota</taxon>
        <taxon>Pezizomycotina</taxon>
        <taxon>Eurotiomycetes</taxon>
        <taxon>Chaetothyriomycetidae</taxon>
        <taxon>Phaeomoniellales</taxon>
        <taxon>Phaeomoniellaceae</taxon>
        <taxon>Phaeomoniella</taxon>
    </lineage>
</organism>
<feature type="binding site" evidence="2">
    <location>
        <position position="475"/>
    </location>
    <ligand>
        <name>L-glutamate</name>
        <dbReference type="ChEBI" id="CHEBI:29985"/>
    </ligand>
</feature>
<dbReference type="InterPro" id="IPR043138">
    <property type="entry name" value="GGT_lsub"/>
</dbReference>
<dbReference type="InterPro" id="IPR043137">
    <property type="entry name" value="GGT_ssub_C"/>
</dbReference>
<dbReference type="Gene3D" id="3.60.20.40">
    <property type="match status" value="1"/>
</dbReference>
<keyword evidence="3" id="KW-0012">Acyltransferase</keyword>
<evidence type="ECO:0000313" key="7">
    <source>
        <dbReference type="Proteomes" id="UP000053317"/>
    </source>
</evidence>
<dbReference type="GO" id="GO:0103068">
    <property type="term" value="F:leukotriene C4 gamma-glutamyl transferase activity"/>
    <property type="evidence" value="ECO:0007669"/>
    <property type="project" value="UniProtKB-EC"/>
</dbReference>
<dbReference type="SUPFAM" id="SSF56235">
    <property type="entry name" value="N-terminal nucleophile aminohydrolases (Ntn hydrolases)"/>
    <property type="match status" value="1"/>
</dbReference>
<comment type="catalytic activity">
    <reaction evidence="3">
        <text>glutathione + H2O = L-cysteinylglycine + L-glutamate</text>
        <dbReference type="Rhea" id="RHEA:28807"/>
        <dbReference type="ChEBI" id="CHEBI:15377"/>
        <dbReference type="ChEBI" id="CHEBI:29985"/>
        <dbReference type="ChEBI" id="CHEBI:57925"/>
        <dbReference type="ChEBI" id="CHEBI:61694"/>
        <dbReference type="EC" id="3.4.19.13"/>
    </reaction>
</comment>
<dbReference type="InterPro" id="IPR023631">
    <property type="entry name" value="Amidase_dom"/>
</dbReference>
<dbReference type="PRINTS" id="PR01210">
    <property type="entry name" value="GGTRANSPTASE"/>
</dbReference>
<keyword evidence="4" id="KW-0472">Membrane</keyword>
<dbReference type="Gene3D" id="1.10.246.130">
    <property type="match status" value="1"/>
</dbReference>
<feature type="domain" description="Amidase" evidence="5">
    <location>
        <begin position="620"/>
        <end position="1074"/>
    </location>
</feature>
<name>A0A0G2EWF3_PHACM</name>
<dbReference type="GO" id="GO:0036374">
    <property type="term" value="F:glutathione hydrolase activity"/>
    <property type="evidence" value="ECO:0007669"/>
    <property type="project" value="UniProtKB-UniRule"/>
</dbReference>
<keyword evidence="4" id="KW-0812">Transmembrane</keyword>
<dbReference type="Gene3D" id="3.90.1300.10">
    <property type="entry name" value="Amidase signature (AS) domain"/>
    <property type="match status" value="1"/>
</dbReference>
<dbReference type="EMBL" id="LCWF01000035">
    <property type="protein sequence ID" value="KKY26441.1"/>
    <property type="molecule type" value="Genomic_DNA"/>
</dbReference>
<evidence type="ECO:0000256" key="3">
    <source>
        <dbReference type="RuleBase" id="RU368068"/>
    </source>
</evidence>
<feature type="active site" description="Nucleophile" evidence="1">
    <location>
        <position position="433"/>
    </location>
</feature>
<accession>A0A0G2EWF3</accession>
<dbReference type="InterPro" id="IPR036928">
    <property type="entry name" value="AS_sf"/>
</dbReference>
<proteinExistence type="predicted"/>
<feature type="binding site" evidence="2">
    <location>
        <begin position="451"/>
        <end position="453"/>
    </location>
    <ligand>
        <name>L-glutamate</name>
        <dbReference type="ChEBI" id="CHEBI:29985"/>
    </ligand>
</feature>
<dbReference type="SUPFAM" id="SSF75304">
    <property type="entry name" value="Amidase signature (AS) enzymes"/>
    <property type="match status" value="1"/>
</dbReference>
<dbReference type="PANTHER" id="PTHR11686">
    <property type="entry name" value="GAMMA GLUTAMYL TRANSPEPTIDASE"/>
    <property type="match status" value="1"/>
</dbReference>
<evidence type="ECO:0000256" key="2">
    <source>
        <dbReference type="PIRSR" id="PIRSR600101-2"/>
    </source>
</evidence>